<sequence>MTYSIVAKDKETGMVGVIVASRFFAAGAMVPYMGADFAIASQSWVNPLWGTEGRQMLAQGESAQHVLNCMVAKDEGHATRQCHMLDQSGSSAAFTGDDCIDFAGHEIGDGFSVAGNMLAGKEVVSETARAYCDHLHLPFAERLMTAMEAGEAAGGDKRGKQSAGLVIHRGESYPWLDIRADDHEDPLAELRRLYDVAQETYLIVANYLPTQEHFSGRPDEADLEGKIEANKARREQDGKKSQSRATGTEM</sequence>
<dbReference type="RefSeq" id="WP_117394584.1">
    <property type="nucleotide sequence ID" value="NZ_CP021330.1"/>
</dbReference>
<dbReference type="Proteomes" id="UP000258927">
    <property type="component" value="Chromosome"/>
</dbReference>
<protein>
    <submittedName>
        <fullName evidence="2">Uncharacterized protein</fullName>
    </submittedName>
</protein>
<dbReference type="InterPro" id="IPR010430">
    <property type="entry name" value="DUF1028"/>
</dbReference>
<accession>A0A2R4M9V8</accession>
<proteinExistence type="predicted"/>
<evidence type="ECO:0000256" key="1">
    <source>
        <dbReference type="SAM" id="MobiDB-lite"/>
    </source>
</evidence>
<evidence type="ECO:0000313" key="2">
    <source>
        <dbReference type="EMBL" id="AVX02639.1"/>
    </source>
</evidence>
<dbReference type="KEGG" id="mmyr:MXMO3_00091"/>
<dbReference type="PANTHER" id="PTHR39328">
    <property type="entry name" value="BLL2871 PROTEIN"/>
    <property type="match status" value="1"/>
</dbReference>
<organism evidence="2 3">
    <name type="scientific">Maritalea myrionectae</name>
    <dbReference type="NCBI Taxonomy" id="454601"/>
    <lineage>
        <taxon>Bacteria</taxon>
        <taxon>Pseudomonadati</taxon>
        <taxon>Pseudomonadota</taxon>
        <taxon>Alphaproteobacteria</taxon>
        <taxon>Hyphomicrobiales</taxon>
        <taxon>Devosiaceae</taxon>
        <taxon>Maritalea</taxon>
    </lineage>
</organism>
<reference evidence="2 3" key="1">
    <citation type="submission" date="2017-05" db="EMBL/GenBank/DDBJ databases">
        <title>Genome Analysis of Maritalea myrionectae HL2708#5.</title>
        <authorList>
            <consortium name="Cotde Inc.-PKNU"/>
            <person name="Jang D."/>
            <person name="Oh H.-M."/>
        </authorList>
    </citation>
    <scope>NUCLEOTIDE SEQUENCE [LARGE SCALE GENOMIC DNA]</scope>
    <source>
        <strain evidence="2 3">HL2708#5</strain>
    </source>
</reference>
<evidence type="ECO:0000313" key="3">
    <source>
        <dbReference type="Proteomes" id="UP000258927"/>
    </source>
</evidence>
<dbReference type="Pfam" id="PF06267">
    <property type="entry name" value="DUF1028"/>
    <property type="match status" value="1"/>
</dbReference>
<feature type="compositionally biased region" description="Basic and acidic residues" evidence="1">
    <location>
        <begin position="214"/>
        <end position="240"/>
    </location>
</feature>
<gene>
    <name evidence="2" type="ORF">MXMO3_00091</name>
</gene>
<name>A0A2R4M9V8_9HYPH</name>
<dbReference type="PANTHER" id="PTHR39328:SF1">
    <property type="entry name" value="BLL2871 PROTEIN"/>
    <property type="match status" value="1"/>
</dbReference>
<keyword evidence="3" id="KW-1185">Reference proteome</keyword>
<feature type="region of interest" description="Disordered" evidence="1">
    <location>
        <begin position="213"/>
        <end position="250"/>
    </location>
</feature>
<dbReference type="EMBL" id="CP021330">
    <property type="protein sequence ID" value="AVX02639.1"/>
    <property type="molecule type" value="Genomic_DNA"/>
</dbReference>
<dbReference type="SUPFAM" id="SSF56235">
    <property type="entry name" value="N-terminal nucleophile aminohydrolases (Ntn hydrolases)"/>
    <property type="match status" value="1"/>
</dbReference>
<dbReference type="AlphaFoldDB" id="A0A2R4M9V8"/>
<dbReference type="Gene3D" id="3.60.20.10">
    <property type="entry name" value="Glutamine Phosphoribosylpyrophosphate, subunit 1, domain 1"/>
    <property type="match status" value="1"/>
</dbReference>
<dbReference type="InterPro" id="IPR029055">
    <property type="entry name" value="Ntn_hydrolases_N"/>
</dbReference>